<sequence>MWAPVNGVTFMDPTYPAGSAGMISPVVDRLFGGSVAGVSLDVVVGVGIIPMGAI</sequence>
<proteinExistence type="predicted"/>
<dbReference type="Proteomes" id="UP000001409">
    <property type="component" value="Chromosome"/>
</dbReference>
<dbReference type="KEGG" id="cef:CE2364"/>
<dbReference type="AlphaFoldDB" id="Q8FMY5"/>
<evidence type="ECO:0000313" key="2">
    <source>
        <dbReference type="Proteomes" id="UP000001409"/>
    </source>
</evidence>
<protein>
    <submittedName>
        <fullName evidence="1">Uncharacterized protein</fullName>
    </submittedName>
</protein>
<dbReference type="EMBL" id="BA000035">
    <property type="protein sequence ID" value="BAC19174.1"/>
    <property type="molecule type" value="Genomic_DNA"/>
</dbReference>
<name>Q8FMY5_COREF</name>
<dbReference type="STRING" id="196164.gene:10742798"/>
<reference evidence="1 2" key="1">
    <citation type="journal article" date="2003" name="Genome Res.">
        <title>Comparative complete genome sequence analysis of the amino acid replacements responsible for the thermostability of Corynebacterium efficiens.</title>
        <authorList>
            <person name="Nishio Y."/>
            <person name="Nakamura Y."/>
            <person name="Kawarabayasi Y."/>
            <person name="Usuda Y."/>
            <person name="Kimura E."/>
            <person name="Sugimoto S."/>
            <person name="Matsui K."/>
            <person name="Yamagishi A."/>
            <person name="Kikuchi H."/>
            <person name="Ikeo K."/>
            <person name="Gojobori T."/>
        </authorList>
    </citation>
    <scope>NUCLEOTIDE SEQUENCE [LARGE SCALE GENOMIC DNA]</scope>
    <source>
        <strain evidence="2">DSM 44549 / YS-314 / AJ 12310 / JCM 11189 / NBRC 100395</strain>
    </source>
</reference>
<accession>C8NQX9</accession>
<evidence type="ECO:0000313" key="1">
    <source>
        <dbReference type="EMBL" id="BAC19174.1"/>
    </source>
</evidence>
<accession>Q8FMY5</accession>
<keyword evidence="2" id="KW-1185">Reference proteome</keyword>
<dbReference type="HOGENOM" id="CLU_3042427_0_0_11"/>
<organism evidence="1 2">
    <name type="scientific">Corynebacterium efficiens (strain DSM 44549 / YS-314 / AJ 12310 / JCM 11189 / NBRC 100395)</name>
    <dbReference type="NCBI Taxonomy" id="196164"/>
    <lineage>
        <taxon>Bacteria</taxon>
        <taxon>Bacillati</taxon>
        <taxon>Actinomycetota</taxon>
        <taxon>Actinomycetes</taxon>
        <taxon>Mycobacteriales</taxon>
        <taxon>Corynebacteriaceae</taxon>
        <taxon>Corynebacterium</taxon>
    </lineage>
</organism>